<dbReference type="Proteomes" id="UP000234300">
    <property type="component" value="Unassembled WGS sequence"/>
</dbReference>
<evidence type="ECO:0000313" key="1">
    <source>
        <dbReference type="EMBL" id="SMX79730.1"/>
    </source>
</evidence>
<dbReference type="Gene3D" id="1.10.357.10">
    <property type="entry name" value="Tetracycline Repressor, domain 2"/>
    <property type="match status" value="1"/>
</dbReference>
<organism evidence="1 2">
    <name type="scientific">Brevibacterium aurantiacum</name>
    <dbReference type="NCBI Taxonomy" id="273384"/>
    <lineage>
        <taxon>Bacteria</taxon>
        <taxon>Bacillati</taxon>
        <taxon>Actinomycetota</taxon>
        <taxon>Actinomycetes</taxon>
        <taxon>Micrococcales</taxon>
        <taxon>Brevibacteriaceae</taxon>
        <taxon>Brevibacterium</taxon>
    </lineage>
</organism>
<gene>
    <name evidence="1" type="ORF">BAURA86_01084</name>
</gene>
<name>A0A2H1IX75_BREAU</name>
<dbReference type="SUPFAM" id="SSF46689">
    <property type="entry name" value="Homeodomain-like"/>
    <property type="match status" value="1"/>
</dbReference>
<dbReference type="RefSeq" id="WP_101556601.1">
    <property type="nucleotide sequence ID" value="NZ_FXZI01000002.1"/>
</dbReference>
<protein>
    <submittedName>
        <fullName evidence="1">Transcriptional regulator, TetR family</fullName>
    </submittedName>
</protein>
<proteinExistence type="predicted"/>
<reference evidence="1 2" key="1">
    <citation type="submission" date="2017-03" db="EMBL/GenBank/DDBJ databases">
        <authorList>
            <person name="Afonso C.L."/>
            <person name="Miller P.J."/>
            <person name="Scott M.A."/>
            <person name="Spackman E."/>
            <person name="Goraichik I."/>
            <person name="Dimitrov K.M."/>
            <person name="Suarez D.L."/>
            <person name="Swayne D.E."/>
        </authorList>
    </citation>
    <scope>NUCLEOTIDE SEQUENCE [LARGE SCALE GENOMIC DNA]</scope>
    <source>
        <strain evidence="2">8(6)</strain>
    </source>
</reference>
<sequence>MVDIQRANPQRADSTRNRQKLIEVVANHLRTSNDPLSMTKVAKEAELSVPTAYRYFSDVEDIKSAYLEGVVSDLRVFSEASELHGAALFDAVLAEWFRIQESQGLAIIHVRSRRGFLQRLHSDDAVIGEVARTWRNPIAELLEEHGISNVDPDIALYFYNLIFDPREIHDLRIETGQDKATEHLRRLLTKIYLSAVAQWAHDDHP</sequence>
<dbReference type="EMBL" id="FXZI01000002">
    <property type="protein sequence ID" value="SMX79730.1"/>
    <property type="molecule type" value="Genomic_DNA"/>
</dbReference>
<dbReference type="InterPro" id="IPR009057">
    <property type="entry name" value="Homeodomain-like_sf"/>
</dbReference>
<dbReference type="AlphaFoldDB" id="A0A2H1IX75"/>
<accession>A0A2H1IX75</accession>
<evidence type="ECO:0000313" key="2">
    <source>
        <dbReference type="Proteomes" id="UP000234300"/>
    </source>
</evidence>